<proteinExistence type="predicted"/>
<reference evidence="1" key="1">
    <citation type="journal article" date="2021" name="Proc. Natl. Acad. Sci. U.S.A.">
        <title>A Catalog of Tens of Thousands of Viruses from Human Metagenomes Reveals Hidden Associations with Chronic Diseases.</title>
        <authorList>
            <person name="Tisza M.J."/>
            <person name="Buck C.B."/>
        </authorList>
    </citation>
    <scope>NUCLEOTIDE SEQUENCE</scope>
    <source>
        <strain evidence="1">Ct1Jx6</strain>
    </source>
</reference>
<organism evidence="1">
    <name type="scientific">Caudovirales sp. ct1Jx6</name>
    <dbReference type="NCBI Taxonomy" id="2826765"/>
    <lineage>
        <taxon>Viruses</taxon>
        <taxon>Duplodnaviria</taxon>
        <taxon>Heunggongvirae</taxon>
        <taxon>Uroviricota</taxon>
        <taxon>Caudoviricetes</taxon>
    </lineage>
</organism>
<accession>A0A8S5MLF5</accession>
<dbReference type="EMBL" id="BK014927">
    <property type="protein sequence ID" value="DAD83052.1"/>
    <property type="molecule type" value="Genomic_DNA"/>
</dbReference>
<evidence type="ECO:0000313" key="1">
    <source>
        <dbReference type="EMBL" id="DAD83052.1"/>
    </source>
</evidence>
<sequence length="105" mass="12453">MNKTDVMRTVLEAVLIAVAIFGLVNERKIAAWESRTLLPLIKRYAKAGKRALRDALRKNKRLMNWLEEPSLSEQIYNDFPHNRITVNADWRNHQFRNIEKESYEK</sequence>
<name>A0A8S5MLF5_9CAUD</name>
<protein>
    <submittedName>
        <fullName evidence="1">Uncharacterized protein</fullName>
    </submittedName>
</protein>